<evidence type="ECO:0000259" key="4">
    <source>
        <dbReference type="Pfam" id="PF00857"/>
    </source>
</evidence>
<dbReference type="Pfam" id="PF00857">
    <property type="entry name" value="Isochorismatase"/>
    <property type="match status" value="1"/>
</dbReference>
<dbReference type="PANTHER" id="PTHR43540">
    <property type="entry name" value="PEROXYUREIDOACRYLATE/UREIDOACRYLATE AMIDOHYDROLASE-RELATED"/>
    <property type="match status" value="1"/>
</dbReference>
<evidence type="ECO:0000256" key="1">
    <source>
        <dbReference type="ARBA" id="ARBA00006336"/>
    </source>
</evidence>
<dbReference type="InterPro" id="IPR036380">
    <property type="entry name" value="Isochorismatase-like_sf"/>
</dbReference>
<dbReference type="SUPFAM" id="SSF52499">
    <property type="entry name" value="Isochorismatase-like hydrolases"/>
    <property type="match status" value="1"/>
</dbReference>
<dbReference type="PANTHER" id="PTHR43540:SF1">
    <property type="entry name" value="ISOCHORISMATASE HYDROLASE"/>
    <property type="match status" value="1"/>
</dbReference>
<dbReference type="RefSeq" id="XP_033660684.1">
    <property type="nucleotide sequence ID" value="XM_033809626.1"/>
</dbReference>
<evidence type="ECO:0000256" key="2">
    <source>
        <dbReference type="ARBA" id="ARBA00022801"/>
    </source>
</evidence>
<protein>
    <recommendedName>
        <fullName evidence="4">Isochorismatase-like domain-containing protein</fullName>
    </recommendedName>
</protein>
<feature type="domain" description="Isochorismatase-like" evidence="4">
    <location>
        <begin position="18"/>
        <end position="197"/>
    </location>
</feature>
<dbReference type="AlphaFoldDB" id="A0A6A6BYK8"/>
<dbReference type="InterPro" id="IPR000868">
    <property type="entry name" value="Isochorismatase-like_dom"/>
</dbReference>
<feature type="region of interest" description="Disordered" evidence="3">
    <location>
        <begin position="85"/>
        <end position="104"/>
    </location>
</feature>
<dbReference type="EMBL" id="ML993633">
    <property type="protein sequence ID" value="KAF2159795.1"/>
    <property type="molecule type" value="Genomic_DNA"/>
</dbReference>
<proteinExistence type="inferred from homology"/>
<keyword evidence="6" id="KW-1185">Reference proteome</keyword>
<dbReference type="Gene3D" id="3.40.50.850">
    <property type="entry name" value="Isochorismatase-like"/>
    <property type="match status" value="1"/>
</dbReference>
<gene>
    <name evidence="5" type="ORF">M409DRAFT_29794</name>
</gene>
<dbReference type="GO" id="GO:0016787">
    <property type="term" value="F:hydrolase activity"/>
    <property type="evidence" value="ECO:0007669"/>
    <property type="project" value="UniProtKB-KW"/>
</dbReference>
<dbReference type="GeneID" id="54562898"/>
<accession>A0A6A6BYK8</accession>
<organism evidence="5 6">
    <name type="scientific">Zasmidium cellare ATCC 36951</name>
    <dbReference type="NCBI Taxonomy" id="1080233"/>
    <lineage>
        <taxon>Eukaryota</taxon>
        <taxon>Fungi</taxon>
        <taxon>Dikarya</taxon>
        <taxon>Ascomycota</taxon>
        <taxon>Pezizomycotina</taxon>
        <taxon>Dothideomycetes</taxon>
        <taxon>Dothideomycetidae</taxon>
        <taxon>Mycosphaerellales</taxon>
        <taxon>Mycosphaerellaceae</taxon>
        <taxon>Zasmidium</taxon>
    </lineage>
</organism>
<dbReference type="Proteomes" id="UP000799537">
    <property type="component" value="Unassembled WGS sequence"/>
</dbReference>
<dbReference type="InterPro" id="IPR050272">
    <property type="entry name" value="Isochorismatase-like_hydrls"/>
</dbReference>
<keyword evidence="2" id="KW-0378">Hydrolase</keyword>
<reference evidence="5" key="1">
    <citation type="journal article" date="2020" name="Stud. Mycol.">
        <title>101 Dothideomycetes genomes: a test case for predicting lifestyles and emergence of pathogens.</title>
        <authorList>
            <person name="Haridas S."/>
            <person name="Albert R."/>
            <person name="Binder M."/>
            <person name="Bloem J."/>
            <person name="Labutti K."/>
            <person name="Salamov A."/>
            <person name="Andreopoulos B."/>
            <person name="Baker S."/>
            <person name="Barry K."/>
            <person name="Bills G."/>
            <person name="Bluhm B."/>
            <person name="Cannon C."/>
            <person name="Castanera R."/>
            <person name="Culley D."/>
            <person name="Daum C."/>
            <person name="Ezra D."/>
            <person name="Gonzalez J."/>
            <person name="Henrissat B."/>
            <person name="Kuo A."/>
            <person name="Liang C."/>
            <person name="Lipzen A."/>
            <person name="Lutzoni F."/>
            <person name="Magnuson J."/>
            <person name="Mondo S."/>
            <person name="Nolan M."/>
            <person name="Ohm R."/>
            <person name="Pangilinan J."/>
            <person name="Park H.-J."/>
            <person name="Ramirez L."/>
            <person name="Alfaro M."/>
            <person name="Sun H."/>
            <person name="Tritt A."/>
            <person name="Yoshinaga Y."/>
            <person name="Zwiers L.-H."/>
            <person name="Turgeon B."/>
            <person name="Goodwin S."/>
            <person name="Spatafora J."/>
            <person name="Crous P."/>
            <person name="Grigoriev I."/>
        </authorList>
    </citation>
    <scope>NUCLEOTIDE SEQUENCE</scope>
    <source>
        <strain evidence="5">ATCC 36951</strain>
    </source>
</reference>
<sequence>MSTPQDPTSPFNYPPSQTALLLLDFQTFTINLCASAGEAALAKAATLRQWALSQKILIIHSIIDIDGTVPPQTKGVSRVQNMLAGIKSDPESGREPPSIAAGTDQSKEVVSLKQPGIVSGIKSEECQGLLKDRGIKNLIICGLSTSGAVLRTTVPATDDGYVVSVISDACADRTVELHETLMASVLGSRAHVATLEEFLGEWKKGESGR</sequence>
<name>A0A6A6BYK8_ZASCE</name>
<comment type="similarity">
    <text evidence="1">Belongs to the isochorismatase family.</text>
</comment>
<evidence type="ECO:0000256" key="3">
    <source>
        <dbReference type="SAM" id="MobiDB-lite"/>
    </source>
</evidence>
<evidence type="ECO:0000313" key="6">
    <source>
        <dbReference type="Proteomes" id="UP000799537"/>
    </source>
</evidence>
<dbReference type="OrthoDB" id="1739143at2759"/>
<evidence type="ECO:0000313" key="5">
    <source>
        <dbReference type="EMBL" id="KAF2159795.1"/>
    </source>
</evidence>